<accession>A0A150SGW8</accession>
<dbReference type="AlphaFoldDB" id="A0A150SGW8"/>
<keyword evidence="1" id="KW-0732">Signal</keyword>
<comment type="caution">
    <text evidence="2">The sequence shown here is derived from an EMBL/GenBank/DDBJ whole genome shotgun (WGS) entry which is preliminary data.</text>
</comment>
<reference evidence="2 3" key="1">
    <citation type="submission" date="2014-02" db="EMBL/GenBank/DDBJ databases">
        <title>The small core and large imbalanced accessory genome model reveals a collaborative survival strategy of Sorangium cellulosum strains in nature.</title>
        <authorList>
            <person name="Han K."/>
            <person name="Peng R."/>
            <person name="Blom J."/>
            <person name="Li Y.-Z."/>
        </authorList>
    </citation>
    <scope>NUCLEOTIDE SEQUENCE [LARGE SCALE GENOMIC DNA]</scope>
    <source>
        <strain evidence="2 3">So0011-07</strain>
    </source>
</reference>
<dbReference type="Proteomes" id="UP000075635">
    <property type="component" value="Unassembled WGS sequence"/>
</dbReference>
<evidence type="ECO:0000313" key="2">
    <source>
        <dbReference type="EMBL" id="KYF91597.1"/>
    </source>
</evidence>
<evidence type="ECO:0000313" key="3">
    <source>
        <dbReference type="Proteomes" id="UP000075635"/>
    </source>
</evidence>
<feature type="signal peptide" evidence="1">
    <location>
        <begin position="1"/>
        <end position="25"/>
    </location>
</feature>
<proteinExistence type="predicted"/>
<sequence>MRILFRSKRHILCATLLSISGGLLAGCALDSEAGDPELIEEAEAAFGEATCSTTTSGFISDHSDIGCWESTTVASGNATYGTTSCTDAFIVDLDGSYVTETRAQPVIGNPADADNYYRCIAIKAQAIRYPASGGLPQQKLVHGVWNSSMNQCRLLLDFDNAFPTFNVATGDRFILRAYDYFNSPATKIRVGLDIIGPEC</sequence>
<organism evidence="2 3">
    <name type="scientific">Sorangium cellulosum</name>
    <name type="common">Polyangium cellulosum</name>
    <dbReference type="NCBI Taxonomy" id="56"/>
    <lineage>
        <taxon>Bacteria</taxon>
        <taxon>Pseudomonadati</taxon>
        <taxon>Myxococcota</taxon>
        <taxon>Polyangia</taxon>
        <taxon>Polyangiales</taxon>
        <taxon>Polyangiaceae</taxon>
        <taxon>Sorangium</taxon>
    </lineage>
</organism>
<name>A0A150SGW8_SORCE</name>
<dbReference type="EMBL" id="JEMB01001005">
    <property type="protein sequence ID" value="KYF91597.1"/>
    <property type="molecule type" value="Genomic_DNA"/>
</dbReference>
<evidence type="ECO:0000256" key="1">
    <source>
        <dbReference type="SAM" id="SignalP"/>
    </source>
</evidence>
<protein>
    <recommendedName>
        <fullName evidence="4">Secreted protein</fullName>
    </recommendedName>
</protein>
<gene>
    <name evidence="2" type="ORF">BE17_09270</name>
</gene>
<feature type="chain" id="PRO_5007568809" description="Secreted protein" evidence="1">
    <location>
        <begin position="26"/>
        <end position="199"/>
    </location>
</feature>
<evidence type="ECO:0008006" key="4">
    <source>
        <dbReference type="Google" id="ProtNLM"/>
    </source>
</evidence>
<dbReference type="PROSITE" id="PS51257">
    <property type="entry name" value="PROKAR_LIPOPROTEIN"/>
    <property type="match status" value="1"/>
</dbReference>